<dbReference type="PANTHER" id="PTHR21148">
    <property type="entry name" value="THIOREDOXIN DOMAIN-CONTAINING PROTEIN 9"/>
    <property type="match status" value="1"/>
</dbReference>
<dbReference type="GeneID" id="20674035"/>
<dbReference type="EMBL" id="KI925456">
    <property type="protein sequence ID" value="ETW83898.1"/>
    <property type="molecule type" value="Genomic_DNA"/>
</dbReference>
<dbReference type="HOGENOM" id="CLU_072378_0_1_1"/>
<dbReference type="KEGG" id="hir:HETIRDRAFT_425480"/>
<dbReference type="Proteomes" id="UP000030671">
    <property type="component" value="Unassembled WGS sequence"/>
</dbReference>
<sequence length="235" mass="26865">MADNDVYTGPRNPKVALLAAQLAAPSTSTSRSRSDRDDEDLDDDELFAQLEAEIEDDEAKFREHGVKELQREMELMKQMREDNHGKYTEMSDEKLVIRTSATEPRCVIHFYHSNFRRCEIMDKHLAAIAPKYFHTLFLRVFVESVPFLVEKLGVKVLPCVIGFVNGVTKDRIVGFEELGNKDSFSTATLELRLQQSGVVIKPSEFVPAVRNVTSTVSRSRFRQERDDDSDFDLDD</sequence>
<dbReference type="RefSeq" id="XP_009543630.1">
    <property type="nucleotide sequence ID" value="XM_009545335.1"/>
</dbReference>
<dbReference type="InParanoid" id="W4KDM8"/>
<gene>
    <name evidence="2" type="ORF">HETIRDRAFT_425480</name>
</gene>
<dbReference type="eggNOG" id="KOG1672">
    <property type="taxonomic scope" value="Eukaryota"/>
</dbReference>
<dbReference type="SUPFAM" id="SSF52833">
    <property type="entry name" value="Thioredoxin-like"/>
    <property type="match status" value="1"/>
</dbReference>
<proteinExistence type="predicted"/>
<protein>
    <recommendedName>
        <fullName evidence="4">Phosducin thioredoxin-like domain-containing protein</fullName>
    </recommendedName>
</protein>
<evidence type="ECO:0000313" key="2">
    <source>
        <dbReference type="EMBL" id="ETW83898.1"/>
    </source>
</evidence>
<keyword evidence="3" id="KW-1185">Reference proteome</keyword>
<feature type="region of interest" description="Disordered" evidence="1">
    <location>
        <begin position="21"/>
        <end position="42"/>
    </location>
</feature>
<accession>W4KDM8</accession>
<dbReference type="CDD" id="cd02989">
    <property type="entry name" value="Phd_like_TxnDC9"/>
    <property type="match status" value="1"/>
</dbReference>
<dbReference type="FunCoup" id="W4KDM8">
    <property type="interactions" value="746"/>
</dbReference>
<dbReference type="OrthoDB" id="10257948at2759"/>
<evidence type="ECO:0008006" key="4">
    <source>
        <dbReference type="Google" id="ProtNLM"/>
    </source>
</evidence>
<dbReference type="AlphaFoldDB" id="W4KDM8"/>
<name>W4KDM8_HETIT</name>
<dbReference type="Gene3D" id="3.40.30.10">
    <property type="entry name" value="Glutaredoxin"/>
    <property type="match status" value="1"/>
</dbReference>
<evidence type="ECO:0000256" key="1">
    <source>
        <dbReference type="SAM" id="MobiDB-lite"/>
    </source>
</evidence>
<reference evidence="2 3" key="1">
    <citation type="journal article" date="2012" name="New Phytol.">
        <title>Insight into trade-off between wood decay and parasitism from the genome of a fungal forest pathogen.</title>
        <authorList>
            <person name="Olson A."/>
            <person name="Aerts A."/>
            <person name="Asiegbu F."/>
            <person name="Belbahri L."/>
            <person name="Bouzid O."/>
            <person name="Broberg A."/>
            <person name="Canback B."/>
            <person name="Coutinho P.M."/>
            <person name="Cullen D."/>
            <person name="Dalman K."/>
            <person name="Deflorio G."/>
            <person name="van Diepen L.T."/>
            <person name="Dunand C."/>
            <person name="Duplessis S."/>
            <person name="Durling M."/>
            <person name="Gonthier P."/>
            <person name="Grimwood J."/>
            <person name="Fossdal C.G."/>
            <person name="Hansson D."/>
            <person name="Henrissat B."/>
            <person name="Hietala A."/>
            <person name="Himmelstrand K."/>
            <person name="Hoffmeister D."/>
            <person name="Hogberg N."/>
            <person name="James T.Y."/>
            <person name="Karlsson M."/>
            <person name="Kohler A."/>
            <person name="Kues U."/>
            <person name="Lee Y.H."/>
            <person name="Lin Y.C."/>
            <person name="Lind M."/>
            <person name="Lindquist E."/>
            <person name="Lombard V."/>
            <person name="Lucas S."/>
            <person name="Lunden K."/>
            <person name="Morin E."/>
            <person name="Murat C."/>
            <person name="Park J."/>
            <person name="Raffaello T."/>
            <person name="Rouze P."/>
            <person name="Salamov A."/>
            <person name="Schmutz J."/>
            <person name="Solheim H."/>
            <person name="Stahlberg J."/>
            <person name="Velez H."/>
            <person name="de Vries R.P."/>
            <person name="Wiebenga A."/>
            <person name="Woodward S."/>
            <person name="Yakovlev I."/>
            <person name="Garbelotto M."/>
            <person name="Martin F."/>
            <person name="Grigoriev I.V."/>
            <person name="Stenlid J."/>
        </authorList>
    </citation>
    <scope>NUCLEOTIDE SEQUENCE [LARGE SCALE GENOMIC DNA]</scope>
    <source>
        <strain evidence="2 3">TC 32-1</strain>
    </source>
</reference>
<organism evidence="2 3">
    <name type="scientific">Heterobasidion irregulare (strain TC 32-1)</name>
    <dbReference type="NCBI Taxonomy" id="747525"/>
    <lineage>
        <taxon>Eukaryota</taxon>
        <taxon>Fungi</taxon>
        <taxon>Dikarya</taxon>
        <taxon>Basidiomycota</taxon>
        <taxon>Agaricomycotina</taxon>
        <taxon>Agaricomycetes</taxon>
        <taxon>Russulales</taxon>
        <taxon>Bondarzewiaceae</taxon>
        <taxon>Heterobasidion</taxon>
        <taxon>Heterobasidion annosum species complex</taxon>
    </lineage>
</organism>
<evidence type="ECO:0000313" key="3">
    <source>
        <dbReference type="Proteomes" id="UP000030671"/>
    </source>
</evidence>
<dbReference type="STRING" id="747525.W4KDM8"/>
<dbReference type="InterPro" id="IPR036249">
    <property type="entry name" value="Thioredoxin-like_sf"/>
</dbReference>